<gene>
    <name evidence="1" type="primary">72</name>
    <name evidence="1" type="ORF">BRUNS_72</name>
</gene>
<evidence type="ECO:0000313" key="2">
    <source>
        <dbReference type="Proteomes" id="UP000005861"/>
    </source>
</evidence>
<name>G8I620_9CAUD</name>
<dbReference type="Proteomes" id="UP000005861">
    <property type="component" value="Segment"/>
</dbReference>
<reference evidence="1 2" key="1">
    <citation type="journal article" date="2012" name="J. Virol.">
        <title>Complete Genome Sequences of 138 Mycobacteriophages.</title>
        <authorList>
            <consortium name="the Science Education Alliance Phage Hunters Advancing Genomics and Evolutionary Science Program"/>
            <consortium name="the KwaZulu-Natal Research Institute for Tuberculosis and HIV Mycobacterial Genetics Course Students"/>
            <consortium name="the Phage Hunters Integrating Research and Education Program"/>
            <person name="Hatfull G.F."/>
        </authorList>
    </citation>
    <scope>NUCLEOTIDE SEQUENCE [LARGE SCALE GENOMIC DNA]</scope>
</reference>
<sequence length="111" mass="12350">MTTIHAMIIRPEEEKDSIILHAAEAMSKIADYDLTTFKQVTEFRPVPIVDRDASEVVARPVGAQFEAEGSLISEENSSYVLNDLQNGVLERVWTGNFWTHATGEVSDPEGE</sequence>
<organism evidence="1 2">
    <name type="scientific">Mycobacterium phage Bruns</name>
    <dbReference type="NCBI Taxonomy" id="2902905"/>
    <lineage>
        <taxon>Viruses</taxon>
        <taxon>Duplodnaviria</taxon>
        <taxon>Heunggongvirae</taxon>
        <taxon>Uroviricota</taxon>
        <taxon>Caudoviricetes</taxon>
        <taxon>Fromanvirus</taxon>
        <taxon>Fromanvirus bruns</taxon>
    </lineage>
</organism>
<dbReference type="GeneID" id="18560442"/>
<protein>
    <submittedName>
        <fullName evidence="1">Uncharacterized protein</fullName>
    </submittedName>
</protein>
<dbReference type="EMBL" id="JN698998">
    <property type="protein sequence ID" value="AER48162.1"/>
    <property type="molecule type" value="Genomic_DNA"/>
</dbReference>
<dbReference type="RefSeq" id="YP_009011405.1">
    <property type="nucleotide sequence ID" value="NC_023687.1"/>
</dbReference>
<dbReference type="KEGG" id="vg:18560442"/>
<evidence type="ECO:0000313" key="1">
    <source>
        <dbReference type="EMBL" id="AER48162.1"/>
    </source>
</evidence>
<proteinExistence type="predicted"/>
<dbReference type="OrthoDB" id="15778at10239"/>
<keyword evidence="2" id="KW-1185">Reference proteome</keyword>
<accession>G8I620</accession>